<comment type="caution">
    <text evidence="4">The sequence shown here is derived from an EMBL/GenBank/DDBJ whole genome shotgun (WGS) entry which is preliminary data.</text>
</comment>
<feature type="compositionally biased region" description="Basic and acidic residues" evidence="1">
    <location>
        <begin position="293"/>
        <end position="306"/>
    </location>
</feature>
<evidence type="ECO:0000256" key="1">
    <source>
        <dbReference type="SAM" id="MobiDB-lite"/>
    </source>
</evidence>
<keyword evidence="5" id="KW-1185">Reference proteome</keyword>
<reference evidence="4 5" key="1">
    <citation type="submission" date="2019-04" db="EMBL/GenBank/DDBJ databases">
        <title>High contiguity whole genome sequence and gene annotation resource for two Venturia nashicola isolates.</title>
        <authorList>
            <person name="Prokchorchik M."/>
            <person name="Won K."/>
            <person name="Lee Y."/>
            <person name="Choi E.D."/>
            <person name="Segonzac C."/>
            <person name="Sohn K.H."/>
        </authorList>
    </citation>
    <scope>NUCLEOTIDE SEQUENCE [LARGE SCALE GENOMIC DNA]</scope>
    <source>
        <strain evidence="4 5">PRI2</strain>
    </source>
</reference>
<dbReference type="InterPro" id="IPR036259">
    <property type="entry name" value="MFS_trans_sf"/>
</dbReference>
<feature type="transmembrane region" description="Helical" evidence="2">
    <location>
        <begin position="143"/>
        <end position="164"/>
    </location>
</feature>
<dbReference type="OrthoDB" id="2016548at2759"/>
<evidence type="ECO:0000256" key="2">
    <source>
        <dbReference type="SAM" id="Phobius"/>
    </source>
</evidence>
<proteinExistence type="predicted"/>
<feature type="transmembrane region" description="Helical" evidence="2">
    <location>
        <begin position="116"/>
        <end position="136"/>
    </location>
</feature>
<sequence length="320" mass="34904">MGLSSNYVPAASNVHFDIDDYLNRICLPSQTHKLPTSIARFLGWRKNPPKPIGNIIVALYAFLGAFTGLIVVGATYRYSPLLQEDHIPVIFASLGATAILNYNTIASPLAQPRNSLLGQTFSALIGVSIAKLFGLLPTHSQFLALRWVAGPIACGLASAVMTMTNTVHPPGGATAVLAIIDGPIQAMGWMFVPLILLGSVLMFLVALLVNNIQRVFPVFWWTPKDVGKKTGKDVEKNWHEKSGRENERKIEHAGFEQMIVLSGSGVVVPEGFALGMEEEQVLEDLRNRLRHWGGDGKEGQEDERHFVSGSETTHVENGRG</sequence>
<protein>
    <submittedName>
        <fullName evidence="4">Putative hpp family protein</fullName>
    </submittedName>
</protein>
<dbReference type="PANTHER" id="PTHR33741:SF5">
    <property type="entry name" value="TRANSMEMBRANE PROTEIN DDB_G0269096-RELATED"/>
    <property type="match status" value="1"/>
</dbReference>
<dbReference type="Pfam" id="PF04982">
    <property type="entry name" value="TM_HPP"/>
    <property type="match status" value="1"/>
</dbReference>
<dbReference type="AlphaFoldDB" id="A0A4Z1NX51"/>
<dbReference type="InterPro" id="IPR058581">
    <property type="entry name" value="TM_HPP"/>
</dbReference>
<keyword evidence="2" id="KW-0472">Membrane</keyword>
<dbReference type="PANTHER" id="PTHR33741">
    <property type="entry name" value="TRANSMEMBRANE PROTEIN DDB_G0269096-RELATED"/>
    <property type="match status" value="1"/>
</dbReference>
<feature type="transmembrane region" description="Helical" evidence="2">
    <location>
        <begin position="184"/>
        <end position="209"/>
    </location>
</feature>
<feature type="transmembrane region" description="Helical" evidence="2">
    <location>
        <begin position="52"/>
        <end position="76"/>
    </location>
</feature>
<gene>
    <name evidence="4" type="ORF">E6O75_ATG07030</name>
</gene>
<dbReference type="STRING" id="86259.A0A4Z1NX51"/>
<dbReference type="Proteomes" id="UP000298493">
    <property type="component" value="Unassembled WGS sequence"/>
</dbReference>
<dbReference type="EMBL" id="SNSC02000012">
    <property type="protein sequence ID" value="TID19692.1"/>
    <property type="molecule type" value="Genomic_DNA"/>
</dbReference>
<feature type="region of interest" description="Disordered" evidence="1">
    <location>
        <begin position="293"/>
        <end position="320"/>
    </location>
</feature>
<evidence type="ECO:0000259" key="3">
    <source>
        <dbReference type="Pfam" id="PF04982"/>
    </source>
</evidence>
<organism evidence="4 5">
    <name type="scientific">Venturia nashicola</name>
    <dbReference type="NCBI Taxonomy" id="86259"/>
    <lineage>
        <taxon>Eukaryota</taxon>
        <taxon>Fungi</taxon>
        <taxon>Dikarya</taxon>
        <taxon>Ascomycota</taxon>
        <taxon>Pezizomycotina</taxon>
        <taxon>Dothideomycetes</taxon>
        <taxon>Pleosporomycetidae</taxon>
        <taxon>Venturiales</taxon>
        <taxon>Venturiaceae</taxon>
        <taxon>Venturia</taxon>
    </lineage>
</organism>
<name>A0A4Z1NX51_9PEZI</name>
<evidence type="ECO:0000313" key="4">
    <source>
        <dbReference type="EMBL" id="TID19692.1"/>
    </source>
</evidence>
<keyword evidence="2" id="KW-0812">Transmembrane</keyword>
<keyword evidence="2" id="KW-1133">Transmembrane helix</keyword>
<dbReference type="SUPFAM" id="SSF103473">
    <property type="entry name" value="MFS general substrate transporter"/>
    <property type="match status" value="1"/>
</dbReference>
<feature type="domain" description="HPP transmembrane region" evidence="3">
    <location>
        <begin position="53"/>
        <end position="214"/>
    </location>
</feature>
<evidence type="ECO:0000313" key="5">
    <source>
        <dbReference type="Proteomes" id="UP000298493"/>
    </source>
</evidence>
<feature type="transmembrane region" description="Helical" evidence="2">
    <location>
        <begin position="88"/>
        <end position="110"/>
    </location>
</feature>
<dbReference type="InterPro" id="IPR007065">
    <property type="entry name" value="HPP"/>
</dbReference>
<accession>A0A4Z1NX51</accession>